<reference evidence="4" key="1">
    <citation type="submission" date="2017-10" db="EMBL/GenBank/DDBJ databases">
        <title>Rapid genome shrinkage in a self-fertile nematode reveals novel sperm competition proteins.</title>
        <authorList>
            <person name="Yin D."/>
            <person name="Schwarz E.M."/>
            <person name="Thomas C.G."/>
            <person name="Felde R.L."/>
            <person name="Korf I.F."/>
            <person name="Cutter A.D."/>
            <person name="Schartner C.M."/>
            <person name="Ralston E.J."/>
            <person name="Meyer B.J."/>
            <person name="Haag E.S."/>
        </authorList>
    </citation>
    <scope>NUCLEOTIDE SEQUENCE [LARGE SCALE GENOMIC DNA]</scope>
    <source>
        <strain evidence="4">JU1422</strain>
    </source>
</reference>
<feature type="chain" id="PRO_5013680525" description="Apple domain-containing protein" evidence="1">
    <location>
        <begin position="20"/>
        <end position="147"/>
    </location>
</feature>
<feature type="signal peptide" evidence="1">
    <location>
        <begin position="1"/>
        <end position="19"/>
    </location>
</feature>
<organism evidence="3 4">
    <name type="scientific">Caenorhabditis nigoni</name>
    <dbReference type="NCBI Taxonomy" id="1611254"/>
    <lineage>
        <taxon>Eukaryota</taxon>
        <taxon>Metazoa</taxon>
        <taxon>Ecdysozoa</taxon>
        <taxon>Nematoda</taxon>
        <taxon>Chromadorea</taxon>
        <taxon>Rhabditida</taxon>
        <taxon>Rhabditina</taxon>
        <taxon>Rhabditomorpha</taxon>
        <taxon>Rhabditoidea</taxon>
        <taxon>Rhabditidae</taxon>
        <taxon>Peloderinae</taxon>
        <taxon>Caenorhabditis</taxon>
    </lineage>
</organism>
<evidence type="ECO:0000259" key="2">
    <source>
        <dbReference type="Pfam" id="PF00024"/>
    </source>
</evidence>
<gene>
    <name evidence="3" type="primary">Cnig_chr_V.g20579</name>
    <name evidence="3" type="ORF">B9Z55_020579</name>
</gene>
<name>A0A2G5TNF2_9PELO</name>
<feature type="domain" description="Apple" evidence="2">
    <location>
        <begin position="43"/>
        <end position="94"/>
    </location>
</feature>
<dbReference type="InterPro" id="IPR003609">
    <property type="entry name" value="Pan_app"/>
</dbReference>
<evidence type="ECO:0000256" key="1">
    <source>
        <dbReference type="SAM" id="SignalP"/>
    </source>
</evidence>
<accession>A0A2G5TNF2</accession>
<proteinExistence type="predicted"/>
<keyword evidence="1" id="KW-0732">Signal</keyword>
<dbReference type="EMBL" id="PDUG01000005">
    <property type="protein sequence ID" value="PIC28772.1"/>
    <property type="molecule type" value="Genomic_DNA"/>
</dbReference>
<keyword evidence="4" id="KW-1185">Reference proteome</keyword>
<dbReference type="Pfam" id="PF00024">
    <property type="entry name" value="PAN_1"/>
    <property type="match status" value="1"/>
</dbReference>
<evidence type="ECO:0000313" key="4">
    <source>
        <dbReference type="Proteomes" id="UP000230233"/>
    </source>
</evidence>
<comment type="caution">
    <text evidence="3">The sequence shown here is derived from an EMBL/GenBank/DDBJ whole genome shotgun (WGS) entry which is preliminary data.</text>
</comment>
<sequence>MKSLFIFLLFLSFLETAQSQIADKYCMLKFKDGKMENDMGTAFYWARQKTLEACKNLCMVRKDCISVDYDNDNQMCRAYEKYGRVYVRPTQRNAVAYIKYPTANCDDNTQLDKAFDAQQLVTNADGTKYIFKLQTTNTWSLDTRIPV</sequence>
<dbReference type="OrthoDB" id="5817737at2759"/>
<protein>
    <recommendedName>
        <fullName evidence="2">Apple domain-containing protein</fullName>
    </recommendedName>
</protein>
<dbReference type="AlphaFoldDB" id="A0A2G5TNF2"/>
<evidence type="ECO:0000313" key="3">
    <source>
        <dbReference type="EMBL" id="PIC28772.1"/>
    </source>
</evidence>
<dbReference type="Proteomes" id="UP000230233">
    <property type="component" value="Chromosome V"/>
</dbReference>